<feature type="transmembrane region" description="Helical" evidence="1">
    <location>
        <begin position="6"/>
        <end position="28"/>
    </location>
</feature>
<proteinExistence type="predicted"/>
<accession>A0A0V0GQ15</accession>
<organism evidence="2">
    <name type="scientific">Solanum chacoense</name>
    <name type="common">Chaco potato</name>
    <dbReference type="NCBI Taxonomy" id="4108"/>
    <lineage>
        <taxon>Eukaryota</taxon>
        <taxon>Viridiplantae</taxon>
        <taxon>Streptophyta</taxon>
        <taxon>Embryophyta</taxon>
        <taxon>Tracheophyta</taxon>
        <taxon>Spermatophyta</taxon>
        <taxon>Magnoliopsida</taxon>
        <taxon>eudicotyledons</taxon>
        <taxon>Gunneridae</taxon>
        <taxon>Pentapetalae</taxon>
        <taxon>asterids</taxon>
        <taxon>lamiids</taxon>
        <taxon>Solanales</taxon>
        <taxon>Solanaceae</taxon>
        <taxon>Solanoideae</taxon>
        <taxon>Solaneae</taxon>
        <taxon>Solanum</taxon>
    </lineage>
</organism>
<sequence>MQHIGVLSTTSLMLALLKWKVLLWLSFVTNRMYLTSLSVPSPTWLEVALPSPTRPPPSSPLLLPTPLKSPCNSSSNCLRRNIKILEL</sequence>
<keyword evidence="1" id="KW-1133">Transmembrane helix</keyword>
<evidence type="ECO:0000313" key="2">
    <source>
        <dbReference type="EMBL" id="JAP10321.1"/>
    </source>
</evidence>
<evidence type="ECO:0000256" key="1">
    <source>
        <dbReference type="SAM" id="Phobius"/>
    </source>
</evidence>
<protein>
    <submittedName>
        <fullName evidence="2">Putative ovule protein</fullName>
    </submittedName>
</protein>
<reference evidence="2" key="1">
    <citation type="submission" date="2015-12" db="EMBL/GenBank/DDBJ databases">
        <title>Gene expression during late stages of embryo sac development: a critical building block for successful pollen-pistil interactions.</title>
        <authorList>
            <person name="Liu Y."/>
            <person name="Joly V."/>
            <person name="Sabar M."/>
            <person name="Matton D.P."/>
        </authorList>
    </citation>
    <scope>NUCLEOTIDE SEQUENCE</scope>
</reference>
<keyword evidence="1" id="KW-0472">Membrane</keyword>
<dbReference type="AlphaFoldDB" id="A0A0V0GQ15"/>
<name>A0A0V0GQ15_SOLCH</name>
<keyword evidence="1" id="KW-0812">Transmembrane</keyword>
<dbReference type="EMBL" id="GEDG01033322">
    <property type="protein sequence ID" value="JAP10321.1"/>
    <property type="molecule type" value="Transcribed_RNA"/>
</dbReference>